<dbReference type="AlphaFoldDB" id="A0AAV9NE79"/>
<feature type="region of interest" description="Disordered" evidence="1">
    <location>
        <begin position="183"/>
        <end position="203"/>
    </location>
</feature>
<evidence type="ECO:0000313" key="2">
    <source>
        <dbReference type="EMBL" id="KAK5055134.1"/>
    </source>
</evidence>
<name>A0AAV9NE79_9EURO</name>
<sequence>MADQWLEIRHVADLILSLDQDLRDQAIHSNLEYEYARVLFDQATQANDQAVVNGFLARGRIKFACVPERQWRGAGVADNFPITNFLGDPVVAPDVPGAAPAGWDHTIQHLFVEEYQRILGESNGEDVLELQSELLTRLFRRDRANCDVWSDENADDTTNEHHVSIEDKLQPEYHSQRLKYLVKLPQHSNPPSAGRSGRIYKTT</sequence>
<gene>
    <name evidence="2" type="ORF">LTR84_012882</name>
</gene>
<dbReference type="Proteomes" id="UP001358417">
    <property type="component" value="Unassembled WGS sequence"/>
</dbReference>
<organism evidence="2 3">
    <name type="scientific">Exophiala bonariae</name>
    <dbReference type="NCBI Taxonomy" id="1690606"/>
    <lineage>
        <taxon>Eukaryota</taxon>
        <taxon>Fungi</taxon>
        <taxon>Dikarya</taxon>
        <taxon>Ascomycota</taxon>
        <taxon>Pezizomycotina</taxon>
        <taxon>Eurotiomycetes</taxon>
        <taxon>Chaetothyriomycetidae</taxon>
        <taxon>Chaetothyriales</taxon>
        <taxon>Herpotrichiellaceae</taxon>
        <taxon>Exophiala</taxon>
    </lineage>
</organism>
<proteinExistence type="predicted"/>
<accession>A0AAV9NE79</accession>
<keyword evidence="3" id="KW-1185">Reference proteome</keyword>
<comment type="caution">
    <text evidence="2">The sequence shown here is derived from an EMBL/GenBank/DDBJ whole genome shotgun (WGS) entry which is preliminary data.</text>
</comment>
<evidence type="ECO:0000256" key="1">
    <source>
        <dbReference type="SAM" id="MobiDB-lite"/>
    </source>
</evidence>
<dbReference type="GeneID" id="89981019"/>
<evidence type="ECO:0000313" key="3">
    <source>
        <dbReference type="Proteomes" id="UP001358417"/>
    </source>
</evidence>
<protein>
    <submittedName>
        <fullName evidence="2">Uncharacterized protein</fullName>
    </submittedName>
</protein>
<dbReference type="RefSeq" id="XP_064707565.1">
    <property type="nucleotide sequence ID" value="XM_064856389.1"/>
</dbReference>
<reference evidence="2 3" key="1">
    <citation type="submission" date="2023-08" db="EMBL/GenBank/DDBJ databases">
        <title>Black Yeasts Isolated from many extreme environments.</title>
        <authorList>
            <person name="Coleine C."/>
            <person name="Stajich J.E."/>
            <person name="Selbmann L."/>
        </authorList>
    </citation>
    <scope>NUCLEOTIDE SEQUENCE [LARGE SCALE GENOMIC DNA]</scope>
    <source>
        <strain evidence="2 3">CCFEE 5792</strain>
    </source>
</reference>
<dbReference type="EMBL" id="JAVRRD010000009">
    <property type="protein sequence ID" value="KAK5055134.1"/>
    <property type="molecule type" value="Genomic_DNA"/>
</dbReference>